<dbReference type="EMBL" id="CAJNNV010031522">
    <property type="protein sequence ID" value="CAE8636600.1"/>
    <property type="molecule type" value="Genomic_DNA"/>
</dbReference>
<dbReference type="Proteomes" id="UP000654075">
    <property type="component" value="Unassembled WGS sequence"/>
</dbReference>
<gene>
    <name evidence="2" type="ORF">PGLA1383_LOCUS52026</name>
</gene>
<reference evidence="2" key="1">
    <citation type="submission" date="2021-02" db="EMBL/GenBank/DDBJ databases">
        <authorList>
            <person name="Dougan E. K."/>
            <person name="Rhodes N."/>
            <person name="Thang M."/>
            <person name="Chan C."/>
        </authorList>
    </citation>
    <scope>NUCLEOTIDE SEQUENCE</scope>
</reference>
<evidence type="ECO:0000259" key="1">
    <source>
        <dbReference type="Pfam" id="PF02492"/>
    </source>
</evidence>
<dbReference type="PANTHER" id="PTHR13748:SF70">
    <property type="entry name" value="COBW_HYPB_UREG NUCLEOTIDE-BINDING DOMAIN-CONTAINING PROTEIN"/>
    <property type="match status" value="1"/>
</dbReference>
<dbReference type="GO" id="GO:0005737">
    <property type="term" value="C:cytoplasm"/>
    <property type="evidence" value="ECO:0007669"/>
    <property type="project" value="TreeGrafter"/>
</dbReference>
<evidence type="ECO:0000313" key="3">
    <source>
        <dbReference type="Proteomes" id="UP000654075"/>
    </source>
</evidence>
<accession>A0A813HG61</accession>
<name>A0A813HG61_POLGL</name>
<protein>
    <recommendedName>
        <fullName evidence="1">CobW/HypB/UreG nucleotide-binding domain-containing protein</fullName>
    </recommendedName>
</protein>
<comment type="caution">
    <text evidence="2">The sequence shown here is derived from an EMBL/GenBank/DDBJ whole genome shotgun (WGS) entry which is preliminary data.</text>
</comment>
<dbReference type="SUPFAM" id="SSF52540">
    <property type="entry name" value="P-loop containing nucleoside triphosphate hydrolases"/>
    <property type="match status" value="1"/>
</dbReference>
<keyword evidence="3" id="KW-1185">Reference proteome</keyword>
<dbReference type="Gene3D" id="3.40.50.300">
    <property type="entry name" value="P-loop containing nucleotide triphosphate hydrolases"/>
    <property type="match status" value="1"/>
</dbReference>
<evidence type="ECO:0000313" key="2">
    <source>
        <dbReference type="EMBL" id="CAE8636600.1"/>
    </source>
</evidence>
<dbReference type="InterPro" id="IPR051316">
    <property type="entry name" value="Zinc-reg_GTPase_activator"/>
</dbReference>
<feature type="non-terminal residue" evidence="2">
    <location>
        <position position="1"/>
    </location>
</feature>
<dbReference type="PANTHER" id="PTHR13748">
    <property type="entry name" value="COBW-RELATED"/>
    <property type="match status" value="1"/>
</dbReference>
<dbReference type="Pfam" id="PF02492">
    <property type="entry name" value="cobW"/>
    <property type="match status" value="1"/>
</dbReference>
<proteinExistence type="predicted"/>
<dbReference type="InterPro" id="IPR027417">
    <property type="entry name" value="P-loop_NTPase"/>
</dbReference>
<dbReference type="OrthoDB" id="258627at2759"/>
<dbReference type="InterPro" id="IPR003495">
    <property type="entry name" value="CobW/HypB/UreG_nucleotide-bd"/>
</dbReference>
<feature type="domain" description="CobW/HypB/UreG nucleotide-binding" evidence="1">
    <location>
        <begin position="125"/>
        <end position="261"/>
    </location>
</feature>
<dbReference type="AlphaFoldDB" id="A0A813HG61"/>
<organism evidence="2 3">
    <name type="scientific">Polarella glacialis</name>
    <name type="common">Dinoflagellate</name>
    <dbReference type="NCBI Taxonomy" id="89957"/>
    <lineage>
        <taxon>Eukaryota</taxon>
        <taxon>Sar</taxon>
        <taxon>Alveolata</taxon>
        <taxon>Dinophyceae</taxon>
        <taxon>Suessiales</taxon>
        <taxon>Suessiaceae</taxon>
        <taxon>Polarella</taxon>
    </lineage>
</organism>
<dbReference type="CDD" id="cd03112">
    <property type="entry name" value="CobW-like"/>
    <property type="match status" value="1"/>
</dbReference>
<sequence length="265" mass="28475">MAASWETGLGSAEAALKDGKYFDGVQFINSCMEEYGKVVGDERIVKDPSVFVKEVGPNLTQDQKEILRRMYEVRGDIITGLGANKRAAVDYECSQAMGGDSGALAEKKSKAEGAVKEQKSADKVPVTVITGFLGSGKTTLLNRILEENHGKRIGVIENEFGEVGIDDGLIFAGPMTTEENIVEMNNGCICCTVRGDLIAGLKKMVKNAAKNGKPLDAIIIETTGLADPAPVAQTFFADDFIQKHLSLDGILTVVDAKHLIQHLDE</sequence>